<organism evidence="8 9">
    <name type="scientific">Succinivibrio dextrinosolvens</name>
    <dbReference type="NCBI Taxonomy" id="83771"/>
    <lineage>
        <taxon>Bacteria</taxon>
        <taxon>Pseudomonadati</taxon>
        <taxon>Pseudomonadota</taxon>
        <taxon>Gammaproteobacteria</taxon>
        <taxon>Aeromonadales</taxon>
        <taxon>Succinivibrionaceae</taxon>
        <taxon>Succinivibrio</taxon>
    </lineage>
</organism>
<dbReference type="NCBIfam" id="TIGR01899">
    <property type="entry name" value="cas_TM1807_csm5"/>
    <property type="match status" value="1"/>
</dbReference>
<gene>
    <name evidence="8" type="ORF">SAMN04487865_10852</name>
</gene>
<dbReference type="RefSeq" id="WP_074841762.1">
    <property type="nucleotide sequence ID" value="NZ_CP047056.1"/>
</dbReference>
<comment type="similarity">
    <text evidence="2">Belongs to the CRISPR-associated Csm5 family.</text>
</comment>
<dbReference type="InterPro" id="IPR010173">
    <property type="entry name" value="CRISPR-assoc_Csm5"/>
</dbReference>
<dbReference type="OrthoDB" id="24360at2"/>
<dbReference type="PANTHER" id="PTHR38007:SF1">
    <property type="entry name" value="CRISPR SYSTEM CMS PROTEIN CSM5"/>
    <property type="match status" value="1"/>
</dbReference>
<evidence type="ECO:0000259" key="7">
    <source>
        <dbReference type="Pfam" id="PF03787"/>
    </source>
</evidence>
<evidence type="ECO:0000256" key="5">
    <source>
        <dbReference type="ARBA" id="ARBA00023118"/>
    </source>
</evidence>
<dbReference type="PANTHER" id="PTHR38007">
    <property type="entry name" value="CRISPR SYSTEM CMS PROTEIN CSM5"/>
    <property type="match status" value="1"/>
</dbReference>
<feature type="domain" description="CRISPR type III-associated protein" evidence="7">
    <location>
        <begin position="11"/>
        <end position="288"/>
    </location>
</feature>
<evidence type="ECO:0000256" key="3">
    <source>
        <dbReference type="ARBA" id="ARBA00016113"/>
    </source>
</evidence>
<dbReference type="EMBL" id="FOSF01000085">
    <property type="protein sequence ID" value="SFK47637.1"/>
    <property type="molecule type" value="Genomic_DNA"/>
</dbReference>
<keyword evidence="5" id="KW-0051">Antiviral defense</keyword>
<keyword evidence="4" id="KW-0694">RNA-binding</keyword>
<evidence type="ECO:0000256" key="2">
    <source>
        <dbReference type="ARBA" id="ARBA00006680"/>
    </source>
</evidence>
<accession>A0A662ZEN9</accession>
<dbReference type="GO" id="GO:0003723">
    <property type="term" value="F:RNA binding"/>
    <property type="evidence" value="ECO:0007669"/>
    <property type="project" value="UniProtKB-KW"/>
</dbReference>
<dbReference type="Proteomes" id="UP000243374">
    <property type="component" value="Unassembled WGS sequence"/>
</dbReference>
<proteinExistence type="inferred from homology"/>
<dbReference type="GO" id="GO:0051607">
    <property type="term" value="P:defense response to virus"/>
    <property type="evidence" value="ECO:0007669"/>
    <property type="project" value="UniProtKB-KW"/>
</dbReference>
<protein>
    <recommendedName>
        <fullName evidence="3">CRISPR system Cms protein Csm5</fullName>
    </recommendedName>
    <alternativeName>
        <fullName evidence="6">CRISPR type III A-associated protein Csm5</fullName>
    </alternativeName>
</protein>
<sequence length="397" mass="45720">MSNNLKHYNCTMTVLGPVHIGSGENYRRNEYIYSNRDNSISVLDIGKAYQWFIEQGKATEFESYFADFSPRSLPLGEWLSARRITETEYSQWIKYRMTAGDSVVVFERGKQKYSDILAFVKDPYSLPYVPGSSIKGMLRTALAMYEISKKKNNLLKLVSAQVNDFDQMTDKEQEDFIRKNKRKFLTKEAVKIETELFNTLDFNDKRKEDGVNCNLSRLIVGDSKPLSYDALTVCKKYDVRTDGSKNELPIFKECLKPGTKIEFDLTIDESVNSKGKSIPYSIEDIKEALRLMNSLVAKRFIRHFEPRYSFDPNETVGWLGSCGFASKTIIQSFFEDSKEDSALDLTDAVFYITLDKLYTTHKHDLDAGKYNVAPHMRKQTVSDNTRYDFGKVKIDFA</sequence>
<dbReference type="InterPro" id="IPR005537">
    <property type="entry name" value="RAMP_III_fam"/>
</dbReference>
<dbReference type="AlphaFoldDB" id="A0A662ZEN9"/>
<name>A0A662ZEN9_9GAMM</name>
<reference evidence="8 9" key="1">
    <citation type="submission" date="2016-10" db="EMBL/GenBank/DDBJ databases">
        <authorList>
            <person name="Varghese N."/>
            <person name="Submissions S."/>
        </authorList>
    </citation>
    <scope>NUCLEOTIDE SEQUENCE [LARGE SCALE GENOMIC DNA]</scope>
    <source>
        <strain evidence="8 9">22B</strain>
    </source>
</reference>
<dbReference type="Pfam" id="PF03787">
    <property type="entry name" value="RAMPs"/>
    <property type="match status" value="1"/>
</dbReference>
<evidence type="ECO:0000313" key="9">
    <source>
        <dbReference type="Proteomes" id="UP000243374"/>
    </source>
</evidence>
<evidence type="ECO:0000256" key="4">
    <source>
        <dbReference type="ARBA" id="ARBA00022884"/>
    </source>
</evidence>
<comment type="function">
    <text evidence="1">This subunit might be involved in maturation of a crRNA intermediate to its mature form.</text>
</comment>
<evidence type="ECO:0000256" key="6">
    <source>
        <dbReference type="ARBA" id="ARBA00031720"/>
    </source>
</evidence>
<keyword evidence="9" id="KW-1185">Reference proteome</keyword>
<evidence type="ECO:0000256" key="1">
    <source>
        <dbReference type="ARBA" id="ARBA00003088"/>
    </source>
</evidence>
<evidence type="ECO:0000313" key="8">
    <source>
        <dbReference type="EMBL" id="SFK47637.1"/>
    </source>
</evidence>